<sequence>MKFESVPLYSILEENSENKIVLPNFQRGYVWDENKQRELLASFLLGLPIGNILMLKGTKDYFSAREICSQEPVTPKEDCIYLLDGQQRISTLKAVFSDDYDKEPEHWKSIWDKTFGKLRKRWFINIAFDADEDIDIFNYKELYFDRNRIKEYEPSQIITILKNYPIQAGNKNMWFHPAFNPADMDDKSRRNKIAKAASEECMVPLYELFQTEKKIKPLYTLTLERIANTRYQDLKNITENDNEKIIYILEKVQPDIRELIDDNDSIAIERAWINLNVKWVNEVSSFLESIMSQEIAQIVLPKDEIPRAFAIFEVINSGGMPLGEYDLIVAKAARNRELPPLTERIIRILNKDIEIPPALTERLVTEKPKIFKPMNMGATIKSDKNELSKSFKRKHYLNLLSIFSNTEYGEPYDQNGKVNIRGEYLKRTKILSLSFDEINNNTEKTVRSLSRTLCFLNIRCGIISLSELPYQLMTLPIAYTLLNDNFWTDKEKLDRIEYWYWASLFSGTYQFEQDKTAIKDIALLYSWLEKNDNPFENRFKDILCAPKFSSLDVLLCKDDDNLHGAGILKAILQYVLSKQPRDFLDEDCRFSAWNVSEDRLKLQDHHICPLSGAAKLGQSSKKIRDDKSHILNSPLNRTYISSVSNSVISDKKPENYFEYVSESSRFGHCIPTPINEKFKKRKDETEQQYYDRVLTERYEELYKKIKEELEQLAH</sequence>
<accession>A0A975GEK6</accession>
<evidence type="ECO:0000259" key="1">
    <source>
        <dbReference type="Pfam" id="PF03235"/>
    </source>
</evidence>
<keyword evidence="3" id="KW-1185">Reference proteome</keyword>
<dbReference type="EMBL" id="CP061799">
    <property type="protein sequence ID" value="QTA78326.1"/>
    <property type="molecule type" value="Genomic_DNA"/>
</dbReference>
<dbReference type="PANTHER" id="PTHR37292:SF2">
    <property type="entry name" value="DUF262 DOMAIN-CONTAINING PROTEIN"/>
    <property type="match status" value="1"/>
</dbReference>
<reference evidence="2" key="1">
    <citation type="journal article" date="2021" name="Microb. Physiol.">
        <title>Proteogenomic Insights into the Physiology of Marine, Sulfate-Reducing, Filamentous Desulfonema limicola and Desulfonema magnum.</title>
        <authorList>
            <person name="Schnaars V."/>
            <person name="Wohlbrand L."/>
            <person name="Scheve S."/>
            <person name="Hinrichs C."/>
            <person name="Reinhardt R."/>
            <person name="Rabus R."/>
        </authorList>
    </citation>
    <scope>NUCLEOTIDE SEQUENCE</scope>
    <source>
        <strain evidence="2">5ac10</strain>
    </source>
</reference>
<dbReference type="KEGG" id="dli:dnl_05470"/>
<gene>
    <name evidence="2" type="ORF">dnl_05470</name>
</gene>
<dbReference type="RefSeq" id="WP_207690201.1">
    <property type="nucleotide sequence ID" value="NZ_CP061799.1"/>
</dbReference>
<proteinExistence type="predicted"/>
<name>A0A975GEK6_9BACT</name>
<evidence type="ECO:0000313" key="2">
    <source>
        <dbReference type="EMBL" id="QTA78326.1"/>
    </source>
</evidence>
<organism evidence="2 3">
    <name type="scientific">Desulfonema limicola</name>
    <dbReference type="NCBI Taxonomy" id="45656"/>
    <lineage>
        <taxon>Bacteria</taxon>
        <taxon>Pseudomonadati</taxon>
        <taxon>Thermodesulfobacteriota</taxon>
        <taxon>Desulfobacteria</taxon>
        <taxon>Desulfobacterales</taxon>
        <taxon>Desulfococcaceae</taxon>
        <taxon>Desulfonema</taxon>
    </lineage>
</organism>
<dbReference type="Pfam" id="PF03235">
    <property type="entry name" value="GmrSD_N"/>
    <property type="match status" value="1"/>
</dbReference>
<feature type="domain" description="GmrSD restriction endonucleases N-terminal" evidence="1">
    <location>
        <begin position="11"/>
        <end position="331"/>
    </location>
</feature>
<dbReference type="InterPro" id="IPR004919">
    <property type="entry name" value="GmrSD_N"/>
</dbReference>
<evidence type="ECO:0000313" key="3">
    <source>
        <dbReference type="Proteomes" id="UP000663720"/>
    </source>
</evidence>
<dbReference type="Proteomes" id="UP000663720">
    <property type="component" value="Chromosome"/>
</dbReference>
<dbReference type="AlphaFoldDB" id="A0A975GEK6"/>
<protein>
    <submittedName>
        <fullName evidence="2">DUF262</fullName>
    </submittedName>
</protein>
<dbReference type="PANTHER" id="PTHR37292">
    <property type="entry name" value="VNG6097C"/>
    <property type="match status" value="1"/>
</dbReference>